<name>A0A7R9HHU5_9NEOP</name>
<dbReference type="EMBL" id="OB792674">
    <property type="protein sequence ID" value="CAD7423419.1"/>
    <property type="molecule type" value="Genomic_DNA"/>
</dbReference>
<organism evidence="2">
    <name type="scientific">Timema monikensis</name>
    <dbReference type="NCBI Taxonomy" id="170555"/>
    <lineage>
        <taxon>Eukaryota</taxon>
        <taxon>Metazoa</taxon>
        <taxon>Ecdysozoa</taxon>
        <taxon>Arthropoda</taxon>
        <taxon>Hexapoda</taxon>
        <taxon>Insecta</taxon>
        <taxon>Pterygota</taxon>
        <taxon>Neoptera</taxon>
        <taxon>Polyneoptera</taxon>
        <taxon>Phasmatodea</taxon>
        <taxon>Timematodea</taxon>
        <taxon>Timematoidea</taxon>
        <taxon>Timematidae</taxon>
        <taxon>Timema</taxon>
    </lineage>
</organism>
<sequence length="358" mass="39429">MAAFVLYRSEFLATDPEVPEESEEDCDDLVAAVALKRKKTPSQYASILSHTLKAEIDIVKYAVINVDVSDNVPIQPVTSINIREKEIEDIVQRMPSDSQLAEKRFEETAPLSLRKQFFLRLTGQPAGLAHSLFCQSFVSWSVWPSSEYCRLFGPPREAVCFFAYTSRMMSASTSAAVEEEGCCVKIHHSCPAQFADIVRGLATTGARRVGTPTALARLFVCGTSRRQNADPWSPDAASTASPKAAISRITCVSQNRTATIIRTRTQYGSWRYGCSSARLRDFQTRGLGVRSSGSTVPYARGTRSSVWKTKYFPATYSPSLVQRSVDKKPTNAFRVSGSATKGRSNIDTMPPLTPSHAD</sequence>
<feature type="compositionally biased region" description="Polar residues" evidence="1">
    <location>
        <begin position="337"/>
        <end position="347"/>
    </location>
</feature>
<evidence type="ECO:0000256" key="1">
    <source>
        <dbReference type="SAM" id="MobiDB-lite"/>
    </source>
</evidence>
<reference evidence="2" key="1">
    <citation type="submission" date="2020-11" db="EMBL/GenBank/DDBJ databases">
        <authorList>
            <person name="Tran Van P."/>
        </authorList>
    </citation>
    <scope>NUCLEOTIDE SEQUENCE</scope>
</reference>
<protein>
    <submittedName>
        <fullName evidence="2">Uncharacterized protein</fullName>
    </submittedName>
</protein>
<gene>
    <name evidence="2" type="ORF">TMSB3V08_LOCUS407</name>
</gene>
<dbReference type="AlphaFoldDB" id="A0A7R9HHU5"/>
<feature type="region of interest" description="Disordered" evidence="1">
    <location>
        <begin position="331"/>
        <end position="358"/>
    </location>
</feature>
<evidence type="ECO:0000313" key="2">
    <source>
        <dbReference type="EMBL" id="CAD7423419.1"/>
    </source>
</evidence>
<accession>A0A7R9HHU5</accession>
<proteinExistence type="predicted"/>